<dbReference type="InterPro" id="IPR019734">
    <property type="entry name" value="TPR_rpt"/>
</dbReference>
<feature type="repeat" description="TPR" evidence="1">
    <location>
        <begin position="295"/>
        <end position="328"/>
    </location>
</feature>
<proteinExistence type="predicted"/>
<evidence type="ECO:0000256" key="1">
    <source>
        <dbReference type="PROSITE-ProRule" id="PRU00339"/>
    </source>
</evidence>
<dbReference type="SMART" id="SM00028">
    <property type="entry name" value="TPR"/>
    <property type="match status" value="5"/>
</dbReference>
<dbReference type="Gene3D" id="1.25.40.10">
    <property type="entry name" value="Tetratricopeptide repeat domain"/>
    <property type="match status" value="3"/>
</dbReference>
<organism evidence="2">
    <name type="scientific">Candidatus Caldatribacterium californiense</name>
    <dbReference type="NCBI Taxonomy" id="1454726"/>
    <lineage>
        <taxon>Bacteria</taxon>
        <taxon>Pseudomonadati</taxon>
        <taxon>Atribacterota</taxon>
        <taxon>Atribacteria</taxon>
        <taxon>Atribacterales</taxon>
        <taxon>Candidatus Caldatribacteriaceae</taxon>
        <taxon>Candidatus Caldatribacterium</taxon>
    </lineage>
</organism>
<dbReference type="InterPro" id="IPR011990">
    <property type="entry name" value="TPR-like_helical_dom_sf"/>
</dbReference>
<gene>
    <name evidence="2" type="ORF">ENV30_02020</name>
</gene>
<reference evidence="2" key="1">
    <citation type="journal article" date="2020" name="mSystems">
        <title>Genome- and Community-Level Interaction Insights into Carbon Utilization and Element Cycling Functions of Hydrothermarchaeota in Hydrothermal Sediment.</title>
        <authorList>
            <person name="Zhou Z."/>
            <person name="Liu Y."/>
            <person name="Xu W."/>
            <person name="Pan J."/>
            <person name="Luo Z.H."/>
            <person name="Li M."/>
        </authorList>
    </citation>
    <scope>NUCLEOTIDE SEQUENCE [LARGE SCALE GENOMIC DNA]</scope>
    <source>
        <strain evidence="2">SpSt-747</strain>
    </source>
</reference>
<sequence>MGRKALPFAVLAVLSLVLLAGCLRGGGRGNLTGEVWDAQGPVSGVLVEGGGKSVLTGSDGRFLLEDLPAGRQYVFFSHASYTGAVVAADVADGETKSINPEGRVVLAERNEDNLKEYLLTLYELGFYERVVRGSEDFLLSYPQSPLAPSILFLQGASFFYLGEYRKAVTVLGAMVAGAPQDPFADDAQYLLARCYSEGLRDFSQAVGEYRKLVERYPESEFVGQALYEMGDCYYILGAFRDALASYEEAMAFGGEVARKALYSSAHCLYRMEFYNRAAARFLEYVAQYPATDLSDDAQYFAGASLYKASRFAEALQAFEDCVRLYPEGKWYNGILIAPAALFHKGLCLEKLGRYLEAYNTYLDIIRRYPGAKWADGSSLIQNVQFRIDWLRKYVL</sequence>
<dbReference type="AlphaFoldDB" id="A0A7V3YFC6"/>
<dbReference type="EMBL" id="DTFV01000035">
    <property type="protein sequence ID" value="HGI30080.1"/>
    <property type="molecule type" value="Genomic_DNA"/>
</dbReference>
<evidence type="ECO:0000313" key="2">
    <source>
        <dbReference type="EMBL" id="HGI30080.1"/>
    </source>
</evidence>
<dbReference type="Pfam" id="PF13174">
    <property type="entry name" value="TPR_6"/>
    <property type="match status" value="2"/>
</dbReference>
<dbReference type="SUPFAM" id="SSF48452">
    <property type="entry name" value="TPR-like"/>
    <property type="match status" value="1"/>
</dbReference>
<accession>A0A7V3YFC6</accession>
<name>A0A7V3YFC6_9BACT</name>
<dbReference type="PROSITE" id="PS51257">
    <property type="entry name" value="PROKAR_LIPOPROTEIN"/>
    <property type="match status" value="1"/>
</dbReference>
<keyword evidence="1" id="KW-0802">TPR repeat</keyword>
<dbReference type="Pfam" id="PF13432">
    <property type="entry name" value="TPR_16"/>
    <property type="match status" value="1"/>
</dbReference>
<dbReference type="PROSITE" id="PS50005">
    <property type="entry name" value="TPR"/>
    <property type="match status" value="1"/>
</dbReference>
<dbReference type="PANTHER" id="PTHR12558:SF13">
    <property type="entry name" value="CELL DIVISION CYCLE PROTEIN 27 HOMOLOG"/>
    <property type="match status" value="1"/>
</dbReference>
<dbReference type="PANTHER" id="PTHR12558">
    <property type="entry name" value="CELL DIVISION CYCLE 16,23,27"/>
    <property type="match status" value="1"/>
</dbReference>
<dbReference type="GO" id="GO:0030246">
    <property type="term" value="F:carbohydrate binding"/>
    <property type="evidence" value="ECO:0007669"/>
    <property type="project" value="InterPro"/>
</dbReference>
<protein>
    <submittedName>
        <fullName evidence="2">Tetratricopeptide repeat protein</fullName>
    </submittedName>
</protein>
<comment type="caution">
    <text evidence="2">The sequence shown here is derived from an EMBL/GenBank/DDBJ whole genome shotgun (WGS) entry which is preliminary data.</text>
</comment>
<dbReference type="InterPro" id="IPR013784">
    <property type="entry name" value="Carb-bd-like_fold"/>
</dbReference>
<dbReference type="SUPFAM" id="SSF49452">
    <property type="entry name" value="Starch-binding domain-like"/>
    <property type="match status" value="1"/>
</dbReference>